<evidence type="ECO:0000313" key="3">
    <source>
        <dbReference type="Proteomes" id="UP000607653"/>
    </source>
</evidence>
<proteinExistence type="predicted"/>
<feature type="compositionally biased region" description="Low complexity" evidence="1">
    <location>
        <begin position="14"/>
        <end position="26"/>
    </location>
</feature>
<sequence>MGDINVGGGLGGFDDSNVGGLVVDNVDGAEEDFSEENFDPNYDISDSEEGEDDNDSEDLDLEFENEGIESGDCANNYLSDYEPTSEYESLVGSDDEDTEGQKLCLT</sequence>
<feature type="compositionally biased region" description="Acidic residues" evidence="1">
    <location>
        <begin position="27"/>
        <end position="38"/>
    </location>
</feature>
<comment type="caution">
    <text evidence="2">The sequence shown here is derived from an EMBL/GenBank/DDBJ whole genome shotgun (WGS) entry which is preliminary data.</text>
</comment>
<protein>
    <submittedName>
        <fullName evidence="2">Uncharacterized protein</fullName>
    </submittedName>
</protein>
<evidence type="ECO:0000256" key="1">
    <source>
        <dbReference type="SAM" id="MobiDB-lite"/>
    </source>
</evidence>
<dbReference type="AlphaFoldDB" id="A0A822YFN9"/>
<name>A0A822YFN9_NELNU</name>
<reference evidence="2 3" key="1">
    <citation type="journal article" date="2020" name="Mol. Biol. Evol.">
        <title>Distinct Expression and Methylation Patterns for Genes with Different Fates following a Single Whole-Genome Duplication in Flowering Plants.</title>
        <authorList>
            <person name="Shi T."/>
            <person name="Rahmani R.S."/>
            <person name="Gugger P.F."/>
            <person name="Wang M."/>
            <person name="Li H."/>
            <person name="Zhang Y."/>
            <person name="Li Z."/>
            <person name="Wang Q."/>
            <person name="Van de Peer Y."/>
            <person name="Marchal K."/>
            <person name="Chen J."/>
        </authorList>
    </citation>
    <scope>NUCLEOTIDE SEQUENCE [LARGE SCALE GENOMIC DNA]</scope>
    <source>
        <tissue evidence="2">Leaf</tissue>
    </source>
</reference>
<feature type="region of interest" description="Disordered" evidence="1">
    <location>
        <begin position="1"/>
        <end position="106"/>
    </location>
</feature>
<evidence type="ECO:0000313" key="2">
    <source>
        <dbReference type="EMBL" id="DAD31307.1"/>
    </source>
</evidence>
<dbReference type="Proteomes" id="UP000607653">
    <property type="component" value="Unassembled WGS sequence"/>
</dbReference>
<feature type="compositionally biased region" description="Acidic residues" evidence="1">
    <location>
        <begin position="45"/>
        <end position="69"/>
    </location>
</feature>
<organism evidence="2 3">
    <name type="scientific">Nelumbo nucifera</name>
    <name type="common">Sacred lotus</name>
    <dbReference type="NCBI Taxonomy" id="4432"/>
    <lineage>
        <taxon>Eukaryota</taxon>
        <taxon>Viridiplantae</taxon>
        <taxon>Streptophyta</taxon>
        <taxon>Embryophyta</taxon>
        <taxon>Tracheophyta</taxon>
        <taxon>Spermatophyta</taxon>
        <taxon>Magnoliopsida</taxon>
        <taxon>Proteales</taxon>
        <taxon>Nelumbonaceae</taxon>
        <taxon>Nelumbo</taxon>
    </lineage>
</organism>
<keyword evidence="3" id="KW-1185">Reference proteome</keyword>
<gene>
    <name evidence="2" type="ORF">HUJ06_010158</name>
</gene>
<feature type="compositionally biased region" description="Gly residues" evidence="1">
    <location>
        <begin position="1"/>
        <end position="12"/>
    </location>
</feature>
<dbReference type="EMBL" id="DUZY01000003">
    <property type="protein sequence ID" value="DAD31307.1"/>
    <property type="molecule type" value="Genomic_DNA"/>
</dbReference>
<accession>A0A822YFN9</accession>